<evidence type="ECO:0000256" key="1">
    <source>
        <dbReference type="SAM" id="MobiDB-lite"/>
    </source>
</evidence>
<dbReference type="OrthoDB" id="10544566at2759"/>
<proteinExistence type="predicted"/>
<reference evidence="2 3" key="1">
    <citation type="journal article" date="2019" name="Genome Biol. Evol.">
        <title>Insights into the evolution of the New World diploid cottons (Gossypium, subgenus Houzingenia) based on genome sequencing.</title>
        <authorList>
            <person name="Grover C.E."/>
            <person name="Arick M.A. 2nd"/>
            <person name="Thrash A."/>
            <person name="Conover J.L."/>
            <person name="Sanders W.S."/>
            <person name="Peterson D.G."/>
            <person name="Frelichowski J.E."/>
            <person name="Scheffler J.A."/>
            <person name="Scheffler B.E."/>
            <person name="Wendel J.F."/>
        </authorList>
    </citation>
    <scope>NUCLEOTIDE SEQUENCE [LARGE SCALE GENOMIC DNA]</scope>
    <source>
        <strain evidence="2">5</strain>
        <tissue evidence="2">Leaf</tissue>
    </source>
</reference>
<protein>
    <submittedName>
        <fullName evidence="2">Uncharacterized protein</fullName>
    </submittedName>
</protein>
<keyword evidence="3" id="KW-1185">Reference proteome</keyword>
<dbReference type="EMBL" id="JABEZY010000004">
    <property type="protein sequence ID" value="MBA0736198.1"/>
    <property type="molecule type" value="Genomic_DNA"/>
</dbReference>
<organism evidence="2 3">
    <name type="scientific">Gossypium gossypioides</name>
    <name type="common">Mexican cotton</name>
    <name type="synonym">Selera gossypioides</name>
    <dbReference type="NCBI Taxonomy" id="34282"/>
    <lineage>
        <taxon>Eukaryota</taxon>
        <taxon>Viridiplantae</taxon>
        <taxon>Streptophyta</taxon>
        <taxon>Embryophyta</taxon>
        <taxon>Tracheophyta</taxon>
        <taxon>Spermatophyta</taxon>
        <taxon>Magnoliopsida</taxon>
        <taxon>eudicotyledons</taxon>
        <taxon>Gunneridae</taxon>
        <taxon>Pentapetalae</taxon>
        <taxon>rosids</taxon>
        <taxon>malvids</taxon>
        <taxon>Malvales</taxon>
        <taxon>Malvaceae</taxon>
        <taxon>Malvoideae</taxon>
        <taxon>Gossypium</taxon>
    </lineage>
</organism>
<sequence>MKILFIVMATTTMMVMKNHELERRNPTGKRDKLKCFLYDGLYILKKCSKKSALFKKEKSMGKALKCPKKSVIEGDDRIDKEPKKLGSSKGKAEVKKARRSKKK</sequence>
<dbReference type="Proteomes" id="UP000593579">
    <property type="component" value="Unassembled WGS sequence"/>
</dbReference>
<feature type="region of interest" description="Disordered" evidence="1">
    <location>
        <begin position="75"/>
        <end position="103"/>
    </location>
</feature>
<evidence type="ECO:0000313" key="2">
    <source>
        <dbReference type="EMBL" id="MBA0736198.1"/>
    </source>
</evidence>
<name>A0A7J9BJ32_GOSGO</name>
<comment type="caution">
    <text evidence="2">The sequence shown here is derived from an EMBL/GenBank/DDBJ whole genome shotgun (WGS) entry which is preliminary data.</text>
</comment>
<accession>A0A7J9BJ32</accession>
<gene>
    <name evidence="2" type="ORF">Gogos_009770</name>
</gene>
<evidence type="ECO:0000313" key="3">
    <source>
        <dbReference type="Proteomes" id="UP000593579"/>
    </source>
</evidence>
<dbReference type="AlphaFoldDB" id="A0A7J9BJ32"/>
<feature type="compositionally biased region" description="Basic and acidic residues" evidence="1">
    <location>
        <begin position="75"/>
        <end position="95"/>
    </location>
</feature>